<dbReference type="PROSITE" id="PS00108">
    <property type="entry name" value="PROTEIN_KINASE_ST"/>
    <property type="match status" value="1"/>
</dbReference>
<evidence type="ECO:0000256" key="3">
    <source>
        <dbReference type="ARBA" id="ARBA00022679"/>
    </source>
</evidence>
<keyword evidence="7 10" id="KW-0067">ATP-binding</keyword>
<gene>
    <name evidence="15" type="primary">pknB</name>
    <name evidence="15" type="ORF">ACFPCV_15280</name>
</gene>
<feature type="domain" description="PASTA" evidence="14">
    <location>
        <begin position="519"/>
        <end position="583"/>
    </location>
</feature>
<keyword evidence="2" id="KW-0723">Serine/threonine-protein kinase</keyword>
<feature type="binding site" evidence="10">
    <location>
        <position position="40"/>
    </location>
    <ligand>
        <name>ATP</name>
        <dbReference type="ChEBI" id="CHEBI:30616"/>
    </ligand>
</feature>
<keyword evidence="3" id="KW-0808">Transferase</keyword>
<protein>
    <recommendedName>
        <fullName evidence="1">non-specific serine/threonine protein kinase</fullName>
        <ecNumber evidence="1">2.7.11.1</ecNumber>
    </recommendedName>
</protein>
<keyword evidence="12" id="KW-1133">Transmembrane helix</keyword>
<name>A0ABV9S217_9PSEU</name>
<dbReference type="NCBIfam" id="NF033483">
    <property type="entry name" value="PknB_PASTA_kin"/>
    <property type="match status" value="1"/>
</dbReference>
<dbReference type="Pfam" id="PF03793">
    <property type="entry name" value="PASTA"/>
    <property type="match status" value="4"/>
</dbReference>
<evidence type="ECO:0000256" key="6">
    <source>
        <dbReference type="ARBA" id="ARBA00022777"/>
    </source>
</evidence>
<dbReference type="InterPro" id="IPR000719">
    <property type="entry name" value="Prot_kinase_dom"/>
</dbReference>
<dbReference type="PROSITE" id="PS00107">
    <property type="entry name" value="PROTEIN_KINASE_ATP"/>
    <property type="match status" value="1"/>
</dbReference>
<comment type="caution">
    <text evidence="15">The sequence shown here is derived from an EMBL/GenBank/DDBJ whole genome shotgun (WGS) entry which is preliminary data.</text>
</comment>
<dbReference type="InterPro" id="IPR005543">
    <property type="entry name" value="PASTA_dom"/>
</dbReference>
<dbReference type="EMBL" id="JBHSIS010000006">
    <property type="protein sequence ID" value="MFC4854868.1"/>
    <property type="molecule type" value="Genomic_DNA"/>
</dbReference>
<keyword evidence="12" id="KW-0812">Transmembrane</keyword>
<evidence type="ECO:0000256" key="8">
    <source>
        <dbReference type="ARBA" id="ARBA00047899"/>
    </source>
</evidence>
<comment type="catalytic activity">
    <reaction evidence="8">
        <text>L-threonyl-[protein] + ATP = O-phospho-L-threonyl-[protein] + ADP + H(+)</text>
        <dbReference type="Rhea" id="RHEA:46608"/>
        <dbReference type="Rhea" id="RHEA-COMP:11060"/>
        <dbReference type="Rhea" id="RHEA-COMP:11605"/>
        <dbReference type="ChEBI" id="CHEBI:15378"/>
        <dbReference type="ChEBI" id="CHEBI:30013"/>
        <dbReference type="ChEBI" id="CHEBI:30616"/>
        <dbReference type="ChEBI" id="CHEBI:61977"/>
        <dbReference type="ChEBI" id="CHEBI:456216"/>
        <dbReference type="EC" id="2.7.11.1"/>
    </reaction>
</comment>
<evidence type="ECO:0000259" key="14">
    <source>
        <dbReference type="PROSITE" id="PS51178"/>
    </source>
</evidence>
<dbReference type="Pfam" id="PF00069">
    <property type="entry name" value="Pkinase"/>
    <property type="match status" value="1"/>
</dbReference>
<keyword evidence="5 10" id="KW-0547">Nucleotide-binding</keyword>
<dbReference type="CDD" id="cd14014">
    <property type="entry name" value="STKc_PknB_like"/>
    <property type="match status" value="1"/>
</dbReference>
<dbReference type="PROSITE" id="PS50011">
    <property type="entry name" value="PROTEIN_KINASE_DOM"/>
    <property type="match status" value="1"/>
</dbReference>
<organism evidence="15 16">
    <name type="scientific">Actinophytocola glycyrrhizae</name>
    <dbReference type="NCBI Taxonomy" id="2044873"/>
    <lineage>
        <taxon>Bacteria</taxon>
        <taxon>Bacillati</taxon>
        <taxon>Actinomycetota</taxon>
        <taxon>Actinomycetes</taxon>
        <taxon>Pseudonocardiales</taxon>
        <taxon>Pseudonocardiaceae</taxon>
    </lineage>
</organism>
<comment type="catalytic activity">
    <reaction evidence="9">
        <text>L-seryl-[protein] + ATP = O-phospho-L-seryl-[protein] + ADP + H(+)</text>
        <dbReference type="Rhea" id="RHEA:17989"/>
        <dbReference type="Rhea" id="RHEA-COMP:9863"/>
        <dbReference type="Rhea" id="RHEA-COMP:11604"/>
        <dbReference type="ChEBI" id="CHEBI:15378"/>
        <dbReference type="ChEBI" id="CHEBI:29999"/>
        <dbReference type="ChEBI" id="CHEBI:30616"/>
        <dbReference type="ChEBI" id="CHEBI:83421"/>
        <dbReference type="ChEBI" id="CHEBI:456216"/>
        <dbReference type="EC" id="2.7.11.1"/>
    </reaction>
</comment>
<keyword evidence="12" id="KW-0472">Membrane</keyword>
<feature type="transmembrane region" description="Helical" evidence="12">
    <location>
        <begin position="342"/>
        <end position="362"/>
    </location>
</feature>
<feature type="domain" description="Protein kinase" evidence="13">
    <location>
        <begin position="11"/>
        <end position="274"/>
    </location>
</feature>
<feature type="region of interest" description="Disordered" evidence="11">
    <location>
        <begin position="298"/>
        <end position="332"/>
    </location>
</feature>
<evidence type="ECO:0000256" key="12">
    <source>
        <dbReference type="SAM" id="Phobius"/>
    </source>
</evidence>
<dbReference type="GO" id="GO:0016301">
    <property type="term" value="F:kinase activity"/>
    <property type="evidence" value="ECO:0007669"/>
    <property type="project" value="UniProtKB-KW"/>
</dbReference>
<dbReference type="PANTHER" id="PTHR43289:SF6">
    <property type="entry name" value="SERINE_THREONINE-PROTEIN KINASE NEKL-3"/>
    <property type="match status" value="1"/>
</dbReference>
<keyword evidence="6 15" id="KW-0418">Kinase</keyword>
<evidence type="ECO:0000256" key="1">
    <source>
        <dbReference type="ARBA" id="ARBA00012513"/>
    </source>
</evidence>
<dbReference type="SUPFAM" id="SSF56112">
    <property type="entry name" value="Protein kinase-like (PK-like)"/>
    <property type="match status" value="1"/>
</dbReference>
<dbReference type="Gene3D" id="3.30.200.20">
    <property type="entry name" value="Phosphorylase Kinase, domain 1"/>
    <property type="match status" value="1"/>
</dbReference>
<evidence type="ECO:0000256" key="7">
    <source>
        <dbReference type="ARBA" id="ARBA00022840"/>
    </source>
</evidence>
<evidence type="ECO:0000259" key="13">
    <source>
        <dbReference type="PROSITE" id="PS50011"/>
    </source>
</evidence>
<dbReference type="SMART" id="SM00220">
    <property type="entry name" value="S_TKc"/>
    <property type="match status" value="1"/>
</dbReference>
<feature type="region of interest" description="Disordered" evidence="11">
    <location>
        <begin position="552"/>
        <end position="572"/>
    </location>
</feature>
<evidence type="ECO:0000256" key="11">
    <source>
        <dbReference type="SAM" id="MobiDB-lite"/>
    </source>
</evidence>
<evidence type="ECO:0000313" key="16">
    <source>
        <dbReference type="Proteomes" id="UP001595859"/>
    </source>
</evidence>
<dbReference type="Gene3D" id="3.30.10.20">
    <property type="match status" value="4"/>
</dbReference>
<feature type="domain" description="PASTA" evidence="14">
    <location>
        <begin position="588"/>
        <end position="657"/>
    </location>
</feature>
<dbReference type="RefSeq" id="WP_378056790.1">
    <property type="nucleotide sequence ID" value="NZ_JBHSIS010000006.1"/>
</dbReference>
<evidence type="ECO:0000256" key="10">
    <source>
        <dbReference type="PROSITE-ProRule" id="PRU10141"/>
    </source>
</evidence>
<dbReference type="InterPro" id="IPR017441">
    <property type="entry name" value="Protein_kinase_ATP_BS"/>
</dbReference>
<accession>A0ABV9S217</accession>
<evidence type="ECO:0000256" key="5">
    <source>
        <dbReference type="ARBA" id="ARBA00022741"/>
    </source>
</evidence>
<evidence type="ECO:0000256" key="2">
    <source>
        <dbReference type="ARBA" id="ARBA00022527"/>
    </source>
</evidence>
<feature type="domain" description="PASTA" evidence="14">
    <location>
        <begin position="371"/>
        <end position="448"/>
    </location>
</feature>
<sequence>MTTPRLLSNRYELGDTLGYGGMSEVHKGRDVRLGRDVAVKVLRQDLARDPQFQERFRREAQNAAALNHPAIVAVYDTGETRVEHGPLPYIVMEYVDGRTLRDIVKTEGPLPGQRAMEIMADVCAALDFSHRHGIIHRDVKPANVMITKTGAVKVMDFGIARAIHDGQAAVTQTAAVIGTAQYLSPEQARGEQVDARSDVYAAGCVLFELLTGEPPFTGDSPVAVAYQHVREDPKPPSALNPRVNPALDAIVLKAMSKGAPNRYQSAAEMRTDLVRVLSGQRPLAPMVMTDEDRTTILSQGRPAAPPQQRGRHRPAALAEDPDDYDPYEDDEEERRRQRRKGWLIALLTVLGVALVAVLIWLMSTAFGDEPVSDQVAVPDVVGQVEIDARAELEGRGFEVRIDDLVCQPTPTNQPGQCGPDNIGKVVETNPAAGTKVSRSDTVVIRVGRAAPKQAVPELSGKTPEEARTVLEPLGLTLNPTIDEEEVDDDAQVGKIIAQDPPSGTQVDKGTAIKVTVGKAKETSSVPDLIGQDFDTAKGNLESLGFTVIREEESSDKPANQVIDQDPKGGEHEPGTEITLVVSNGDQQENDKITVPNLSGLTEDDAEQLLRQQGWTGSFNVVEEDTQNPAEFERIINQEQSPNSKIDKDEDVGIIVGKPGIGGGR</sequence>
<keyword evidence="16" id="KW-1185">Reference proteome</keyword>
<dbReference type="InterPro" id="IPR011009">
    <property type="entry name" value="Kinase-like_dom_sf"/>
</dbReference>
<dbReference type="PANTHER" id="PTHR43289">
    <property type="entry name" value="MITOGEN-ACTIVATED PROTEIN KINASE KINASE KINASE 20-RELATED"/>
    <property type="match status" value="1"/>
</dbReference>
<keyword evidence="4" id="KW-0677">Repeat</keyword>
<feature type="domain" description="PASTA" evidence="14">
    <location>
        <begin position="449"/>
        <end position="518"/>
    </location>
</feature>
<evidence type="ECO:0000313" key="15">
    <source>
        <dbReference type="EMBL" id="MFC4854868.1"/>
    </source>
</evidence>
<reference evidence="16" key="1">
    <citation type="journal article" date="2019" name="Int. J. Syst. Evol. Microbiol.">
        <title>The Global Catalogue of Microorganisms (GCM) 10K type strain sequencing project: providing services to taxonomists for standard genome sequencing and annotation.</title>
        <authorList>
            <consortium name="The Broad Institute Genomics Platform"/>
            <consortium name="The Broad Institute Genome Sequencing Center for Infectious Disease"/>
            <person name="Wu L."/>
            <person name="Ma J."/>
        </authorList>
    </citation>
    <scope>NUCLEOTIDE SEQUENCE [LARGE SCALE GENOMIC DNA]</scope>
    <source>
        <strain evidence="16">ZS-22-S1</strain>
    </source>
</reference>
<feature type="region of interest" description="Disordered" evidence="11">
    <location>
        <begin position="639"/>
        <end position="664"/>
    </location>
</feature>
<dbReference type="Gene3D" id="1.10.510.10">
    <property type="entry name" value="Transferase(Phosphotransferase) domain 1"/>
    <property type="match status" value="1"/>
</dbReference>
<dbReference type="SMART" id="SM00740">
    <property type="entry name" value="PASTA"/>
    <property type="match status" value="4"/>
</dbReference>
<evidence type="ECO:0000256" key="9">
    <source>
        <dbReference type="ARBA" id="ARBA00048679"/>
    </source>
</evidence>
<dbReference type="PROSITE" id="PS51178">
    <property type="entry name" value="PASTA"/>
    <property type="match status" value="4"/>
</dbReference>
<evidence type="ECO:0000256" key="4">
    <source>
        <dbReference type="ARBA" id="ARBA00022737"/>
    </source>
</evidence>
<feature type="compositionally biased region" description="Acidic residues" evidence="11">
    <location>
        <begin position="319"/>
        <end position="332"/>
    </location>
</feature>
<dbReference type="InterPro" id="IPR008271">
    <property type="entry name" value="Ser/Thr_kinase_AS"/>
</dbReference>
<dbReference type="Proteomes" id="UP001595859">
    <property type="component" value="Unassembled WGS sequence"/>
</dbReference>
<dbReference type="CDD" id="cd06577">
    <property type="entry name" value="PASTA_pknB"/>
    <property type="match status" value="4"/>
</dbReference>
<proteinExistence type="predicted"/>
<dbReference type="EC" id="2.7.11.1" evidence="1"/>